<dbReference type="Proteomes" id="UP001163115">
    <property type="component" value="Chromosome"/>
</dbReference>
<dbReference type="Pfam" id="PF02348">
    <property type="entry name" value="CTP_transf_3"/>
    <property type="match status" value="1"/>
</dbReference>
<accession>A0ABY7AF24</accession>
<dbReference type="GO" id="GO:0016779">
    <property type="term" value="F:nucleotidyltransferase activity"/>
    <property type="evidence" value="ECO:0007669"/>
    <property type="project" value="UniProtKB-KW"/>
</dbReference>
<dbReference type="InterPro" id="IPR003329">
    <property type="entry name" value="Cytidylyl_trans"/>
</dbReference>
<gene>
    <name evidence="1" type="ORF">OW255_00990</name>
</gene>
<sequence>MYENKRFLAFIPARSGSKGLPNKNILELNHKPLMAYTIEACKKAGIFDDIVVSTDSEQYRDIANQWGASAPFLRPAWLSGDKAATKDVIIHGIKEMERLGKTYDYIMLLQPTSPLRNEMHIRDSVKRYFKTGADTIVSVCPFDCNCYLAVTLKESGEIGIPSLHDRQIRRQDVSSGYRLNGAVYLTSVPFYLKHKSFYAGTTYPYFMDPLHSIDIDDEYEFYLAELLLKNGVPEHLNET</sequence>
<proteinExistence type="predicted"/>
<reference evidence="1" key="1">
    <citation type="submission" date="2022-11" db="EMBL/GenBank/DDBJ databases">
        <title>Lacrimispora xylanolytica sy1, complete genome.</title>
        <authorList>
            <person name="Choi S."/>
        </authorList>
    </citation>
    <scope>NUCLEOTIDE SEQUENCE</scope>
    <source>
        <strain evidence="1">Sy1</strain>
    </source>
</reference>
<keyword evidence="1" id="KW-0808">Transferase</keyword>
<evidence type="ECO:0000313" key="1">
    <source>
        <dbReference type="EMBL" id="WAJ24132.1"/>
    </source>
</evidence>
<organism evidence="1 2">
    <name type="scientific">Lacrimispora xylanolytica</name>
    <dbReference type="NCBI Taxonomy" id="29375"/>
    <lineage>
        <taxon>Bacteria</taxon>
        <taxon>Bacillati</taxon>
        <taxon>Bacillota</taxon>
        <taxon>Clostridia</taxon>
        <taxon>Lachnospirales</taxon>
        <taxon>Lachnospiraceae</taxon>
        <taxon>Lacrimispora</taxon>
    </lineage>
</organism>
<evidence type="ECO:0000313" key="2">
    <source>
        <dbReference type="Proteomes" id="UP001163115"/>
    </source>
</evidence>
<dbReference type="Gene3D" id="3.90.550.10">
    <property type="entry name" value="Spore Coat Polysaccharide Biosynthesis Protein SpsA, Chain A"/>
    <property type="match status" value="1"/>
</dbReference>
<dbReference type="InterPro" id="IPR050793">
    <property type="entry name" value="CMP-NeuNAc_synthase"/>
</dbReference>
<name>A0ABY7AF24_9FIRM</name>
<dbReference type="EMBL" id="CP113524">
    <property type="protein sequence ID" value="WAJ24132.1"/>
    <property type="molecule type" value="Genomic_DNA"/>
</dbReference>
<dbReference type="PANTHER" id="PTHR21485:SF6">
    <property type="entry name" value="N-ACYLNEURAMINATE CYTIDYLYLTRANSFERASE-RELATED"/>
    <property type="match status" value="1"/>
</dbReference>
<dbReference type="CDD" id="cd02513">
    <property type="entry name" value="CMP-NeuAc_Synthase"/>
    <property type="match status" value="1"/>
</dbReference>
<dbReference type="RefSeq" id="WP_268115349.1">
    <property type="nucleotide sequence ID" value="NZ_CP113524.1"/>
</dbReference>
<dbReference type="InterPro" id="IPR029044">
    <property type="entry name" value="Nucleotide-diphossugar_trans"/>
</dbReference>
<dbReference type="PANTHER" id="PTHR21485">
    <property type="entry name" value="HAD SUPERFAMILY MEMBERS CMAS AND KDSC"/>
    <property type="match status" value="1"/>
</dbReference>
<protein>
    <submittedName>
        <fullName evidence="1">Acylneuraminate cytidylyltransferase family protein</fullName>
    </submittedName>
</protein>
<dbReference type="SUPFAM" id="SSF53448">
    <property type="entry name" value="Nucleotide-diphospho-sugar transferases"/>
    <property type="match status" value="1"/>
</dbReference>
<keyword evidence="2" id="KW-1185">Reference proteome</keyword>
<keyword evidence="1" id="KW-0548">Nucleotidyltransferase</keyword>